<dbReference type="AlphaFoldDB" id="A0A926F3Y3"/>
<dbReference type="RefSeq" id="WP_262431033.1">
    <property type="nucleotide sequence ID" value="NZ_JACRTE010000001.1"/>
</dbReference>
<dbReference type="Proteomes" id="UP000647416">
    <property type="component" value="Unassembled WGS sequence"/>
</dbReference>
<organism evidence="1 2">
    <name type="scientific">Qingrenia yutianensis</name>
    <dbReference type="NCBI Taxonomy" id="2763676"/>
    <lineage>
        <taxon>Bacteria</taxon>
        <taxon>Bacillati</taxon>
        <taxon>Bacillota</taxon>
        <taxon>Clostridia</taxon>
        <taxon>Eubacteriales</taxon>
        <taxon>Oscillospiraceae</taxon>
        <taxon>Qingrenia</taxon>
    </lineage>
</organism>
<dbReference type="SUPFAM" id="SSF53756">
    <property type="entry name" value="UDP-Glycosyltransferase/glycogen phosphorylase"/>
    <property type="match status" value="1"/>
</dbReference>
<reference evidence="1" key="1">
    <citation type="submission" date="2020-08" db="EMBL/GenBank/DDBJ databases">
        <title>Genome public.</title>
        <authorList>
            <person name="Liu C."/>
            <person name="Sun Q."/>
        </authorList>
    </citation>
    <scope>NUCLEOTIDE SEQUENCE</scope>
    <source>
        <strain evidence="1">NSJ-50</strain>
    </source>
</reference>
<evidence type="ECO:0000313" key="1">
    <source>
        <dbReference type="EMBL" id="MBC8595308.1"/>
    </source>
</evidence>
<keyword evidence="2" id="KW-1185">Reference proteome</keyword>
<gene>
    <name evidence="1" type="ORF">H8706_00265</name>
</gene>
<accession>A0A926F3Y3</accession>
<dbReference type="EMBL" id="JACRTE010000001">
    <property type="protein sequence ID" value="MBC8595308.1"/>
    <property type="molecule type" value="Genomic_DNA"/>
</dbReference>
<evidence type="ECO:0000313" key="2">
    <source>
        <dbReference type="Proteomes" id="UP000647416"/>
    </source>
</evidence>
<dbReference type="Gene3D" id="3.40.50.2000">
    <property type="entry name" value="Glycogen Phosphorylase B"/>
    <property type="match status" value="2"/>
</dbReference>
<proteinExistence type="predicted"/>
<sequence length="355" mass="41978">MVGIILYGSFELAPYAKKYMNILENAKIPYDLIGWRREEKARYSGENVYIYEGKAAKRYSSPFAKIMPAMGYRRYVKKLLKKKKYDSLIILTTQTALILCDVLLASYRHKYIFDYRDKSYEYIKPYGMLVNAVIKASRETVISSEWFKNNLTDKKDYILAHNFQEDLLKYRQKTCVKRKDGEKIRVGYIGALRSFDYHKHLIDCFGNDNRFEFHTCGCGDDVEKLRAYARNFDNIYVHGVYREEDKYSIIENFDIMCYNYPYSYVNDGAVANKYYDALIMKKPMFVNPKTLLGAFIERENLGAGVDEESLDISGKIYDWYKNFDACEFSKKCDFYMDRYIAEDKLFREKIKETLV</sequence>
<name>A0A926F3Y3_9FIRM</name>
<protein>
    <recommendedName>
        <fullName evidence="3">Glycosyltransferase</fullName>
    </recommendedName>
</protein>
<evidence type="ECO:0008006" key="3">
    <source>
        <dbReference type="Google" id="ProtNLM"/>
    </source>
</evidence>
<comment type="caution">
    <text evidence="1">The sequence shown here is derived from an EMBL/GenBank/DDBJ whole genome shotgun (WGS) entry which is preliminary data.</text>
</comment>